<organism evidence="2 3">
    <name type="scientific">Ancylostoma caninum</name>
    <name type="common">Dog hookworm</name>
    <dbReference type="NCBI Taxonomy" id="29170"/>
    <lineage>
        <taxon>Eukaryota</taxon>
        <taxon>Metazoa</taxon>
        <taxon>Ecdysozoa</taxon>
        <taxon>Nematoda</taxon>
        <taxon>Chromadorea</taxon>
        <taxon>Rhabditida</taxon>
        <taxon>Rhabditina</taxon>
        <taxon>Rhabditomorpha</taxon>
        <taxon>Strongyloidea</taxon>
        <taxon>Ancylostomatidae</taxon>
        <taxon>Ancylostomatinae</taxon>
        <taxon>Ancylostoma</taxon>
    </lineage>
</organism>
<proteinExistence type="predicted"/>
<evidence type="ECO:0000313" key="3">
    <source>
        <dbReference type="Proteomes" id="UP000252519"/>
    </source>
</evidence>
<evidence type="ECO:0000256" key="1">
    <source>
        <dbReference type="SAM" id="MobiDB-lite"/>
    </source>
</evidence>
<dbReference type="STRING" id="29170.A0A368GJX7"/>
<protein>
    <submittedName>
        <fullName evidence="2">Uncharacterized protein</fullName>
    </submittedName>
</protein>
<dbReference type="Proteomes" id="UP000252519">
    <property type="component" value="Unassembled WGS sequence"/>
</dbReference>
<keyword evidence="3" id="KW-1185">Reference proteome</keyword>
<feature type="compositionally biased region" description="Basic and acidic residues" evidence="1">
    <location>
        <begin position="100"/>
        <end position="113"/>
    </location>
</feature>
<feature type="region of interest" description="Disordered" evidence="1">
    <location>
        <begin position="90"/>
        <end position="113"/>
    </location>
</feature>
<dbReference type="OrthoDB" id="5870038at2759"/>
<gene>
    <name evidence="2" type="ORF">ANCCAN_10083</name>
</gene>
<dbReference type="AlphaFoldDB" id="A0A368GJX7"/>
<accession>A0A368GJX7</accession>
<sequence>MTMQDLVFSIGQRNDDPEVKMMLDALSEKIQKGFSEVFEAEKRSRSLVISGIEEPPDGLRPSERRRDLECKVNDILDAIDVDCGPTEAFRIGKPGSSRPKISEHLHTQEYDRG</sequence>
<name>A0A368GJX7_ANCCA</name>
<dbReference type="EMBL" id="JOJR01000142">
    <property type="protein sequence ID" value="RCN43968.1"/>
    <property type="molecule type" value="Genomic_DNA"/>
</dbReference>
<comment type="caution">
    <text evidence="2">The sequence shown here is derived from an EMBL/GenBank/DDBJ whole genome shotgun (WGS) entry which is preliminary data.</text>
</comment>
<evidence type="ECO:0000313" key="2">
    <source>
        <dbReference type="EMBL" id="RCN43968.1"/>
    </source>
</evidence>
<reference evidence="2 3" key="1">
    <citation type="submission" date="2014-10" db="EMBL/GenBank/DDBJ databases">
        <title>Draft genome of the hookworm Ancylostoma caninum.</title>
        <authorList>
            <person name="Mitreva M."/>
        </authorList>
    </citation>
    <scope>NUCLEOTIDE SEQUENCE [LARGE SCALE GENOMIC DNA]</scope>
    <source>
        <strain evidence="2 3">Baltimore</strain>
    </source>
</reference>